<keyword evidence="1" id="KW-0732">Signal</keyword>
<comment type="caution">
    <text evidence="2">The sequence shown here is derived from an EMBL/GenBank/DDBJ whole genome shotgun (WGS) entry which is preliminary data.</text>
</comment>
<dbReference type="PROSITE" id="PS51257">
    <property type="entry name" value="PROKAR_LIPOPROTEIN"/>
    <property type="match status" value="1"/>
</dbReference>
<keyword evidence="3" id="KW-1185">Reference proteome</keyword>
<feature type="chain" id="PRO_5004081513" evidence="1">
    <location>
        <begin position="21"/>
        <end position="349"/>
    </location>
</feature>
<dbReference type="OrthoDB" id="9773938at2"/>
<dbReference type="Pfam" id="PF16819">
    <property type="entry name" value="DUF5074"/>
    <property type="match status" value="1"/>
</dbReference>
<accession>M7MXQ7</accession>
<dbReference type="SUPFAM" id="SSF63829">
    <property type="entry name" value="Calcium-dependent phosphotriesterase"/>
    <property type="match status" value="1"/>
</dbReference>
<evidence type="ECO:0000313" key="2">
    <source>
        <dbReference type="EMBL" id="EMR01223.1"/>
    </source>
</evidence>
<evidence type="ECO:0000256" key="1">
    <source>
        <dbReference type="SAM" id="SignalP"/>
    </source>
</evidence>
<dbReference type="Proteomes" id="UP000011910">
    <property type="component" value="Unassembled WGS sequence"/>
</dbReference>
<name>M7MXQ7_9BACT</name>
<reference evidence="2 3" key="1">
    <citation type="journal article" date="2013" name="Genome Announc.">
        <title>Draft Genome Sequence of Cesiribacter andamanensis Strain AMV16T, Isolated from a Soil Sample from a Mud Volcano in the Andaman Islands, India.</title>
        <authorList>
            <person name="Shivaji S."/>
            <person name="Ara S."/>
            <person name="Begum Z."/>
            <person name="Srinivas T.N."/>
            <person name="Singh A."/>
            <person name="Kumar Pinnaka A."/>
        </authorList>
    </citation>
    <scope>NUCLEOTIDE SEQUENCE [LARGE SCALE GENOMIC DNA]</scope>
    <source>
        <strain evidence="2 3">AMV16</strain>
    </source>
</reference>
<dbReference type="InterPro" id="IPR015943">
    <property type="entry name" value="WD40/YVTN_repeat-like_dom_sf"/>
</dbReference>
<protein>
    <submittedName>
        <fullName evidence="2">40-residue YVTN family beta-propeller repeat protein</fullName>
    </submittedName>
</protein>
<organism evidence="2 3">
    <name type="scientific">Cesiribacter andamanensis AMV16</name>
    <dbReference type="NCBI Taxonomy" id="1279009"/>
    <lineage>
        <taxon>Bacteria</taxon>
        <taxon>Pseudomonadati</taxon>
        <taxon>Bacteroidota</taxon>
        <taxon>Cytophagia</taxon>
        <taxon>Cytophagales</taxon>
        <taxon>Cesiribacteraceae</taxon>
        <taxon>Cesiribacter</taxon>
    </lineage>
</organism>
<evidence type="ECO:0000313" key="3">
    <source>
        <dbReference type="Proteomes" id="UP000011910"/>
    </source>
</evidence>
<dbReference type="InterPro" id="IPR031815">
    <property type="entry name" value="DUF5074"/>
</dbReference>
<dbReference type="AlphaFoldDB" id="M7MXQ7"/>
<dbReference type="STRING" id="1279009.ADICEAN_03654"/>
<proteinExistence type="predicted"/>
<sequence length="349" mass="38145">MRITTLWLLLLSSCLLFVTACTDEQPQPPAASDARALLLVNQGNFSQGNGSLDLYYTDSLKGVRNAYALQNGETLGGIVESVSIEDTSLLIITNVSDKLILASARSLEKKWMLQDAGRLTTPRYAAFSPERIFVSVWGPYESDWSLKNSSVAVINRSNGQLEHSIAVPAGPEGVLLEGDRLWVANSATDTLTIINTTTLEIARKIKTTARPSKLLKSANGQIWVLAGSRLFAYNSATYELLHEYSLPASATKWQLVDNTLYFLTQEYSADWSTTYNALYSLAIGGGHAQPVKILEQDNARVFWIDPQQGDIYLGIAAGVEPGTLLRLSANGTELDTEPAGVIPYQLILR</sequence>
<gene>
    <name evidence="2" type="ORF">ADICEAN_03654</name>
</gene>
<feature type="signal peptide" evidence="1">
    <location>
        <begin position="1"/>
        <end position="20"/>
    </location>
</feature>
<dbReference type="RefSeq" id="WP_009197034.1">
    <property type="nucleotide sequence ID" value="NZ_AODQ01000134.1"/>
</dbReference>
<dbReference type="Gene3D" id="2.130.10.10">
    <property type="entry name" value="YVTN repeat-like/Quinoprotein amine dehydrogenase"/>
    <property type="match status" value="1"/>
</dbReference>
<dbReference type="eggNOG" id="COG3391">
    <property type="taxonomic scope" value="Bacteria"/>
</dbReference>
<dbReference type="EMBL" id="AODQ01000134">
    <property type="protein sequence ID" value="EMR01223.1"/>
    <property type="molecule type" value="Genomic_DNA"/>
</dbReference>